<dbReference type="SUPFAM" id="SSF82171">
    <property type="entry name" value="DPP6 N-terminal domain-like"/>
    <property type="match status" value="1"/>
</dbReference>
<evidence type="ECO:0000256" key="2">
    <source>
        <dbReference type="ARBA" id="ARBA00004496"/>
    </source>
</evidence>
<dbReference type="EMBL" id="CAXLJM020000070">
    <property type="protein sequence ID" value="CAL8125982.1"/>
    <property type="molecule type" value="Genomic_DNA"/>
</dbReference>
<dbReference type="InterPro" id="IPR045550">
    <property type="entry name" value="AARE_N"/>
</dbReference>
<evidence type="ECO:0000313" key="10">
    <source>
        <dbReference type="EMBL" id="CAL8125982.1"/>
    </source>
</evidence>
<protein>
    <recommendedName>
        <fullName evidence="5">acylaminoacyl-peptidase</fullName>
        <ecNumber evidence="5">3.4.19.1</ecNumber>
    </recommendedName>
</protein>
<dbReference type="Pfam" id="PF19283">
    <property type="entry name" value="APEH_N"/>
    <property type="match status" value="1"/>
</dbReference>
<keyword evidence="7" id="KW-0378">Hydrolase</keyword>
<comment type="subunit">
    <text evidence="4">Homotetramer.</text>
</comment>
<evidence type="ECO:0000256" key="6">
    <source>
        <dbReference type="ARBA" id="ARBA00022490"/>
    </source>
</evidence>
<comment type="subcellular location">
    <subcellularLocation>
        <location evidence="2">Cytoplasm</location>
    </subcellularLocation>
</comment>
<dbReference type="Pfam" id="PF00326">
    <property type="entry name" value="Peptidase_S9"/>
    <property type="match status" value="1"/>
</dbReference>
<dbReference type="Gene3D" id="3.40.50.1820">
    <property type="entry name" value="alpha/beta hydrolase"/>
    <property type="match status" value="1"/>
</dbReference>
<sequence length="720" mass="79045">MSSKSHSNSGLPKAEVDEVVETWIDVLKIPTLSEAYIREDDNFFNVATKWSVNAAAKKENLSFARTFSVLKSSLGSGNPVVSTPGSVTVSEKLSVASKSGQKRAVLVDKAGDAEASSKIEYLQIWSDVTLLKTYNLGELDLHKSVYTSGGWGITMAWGERETKLAYLAEKKIPQIKSFYTSAAKTKSKGDQDKVKDKEVEDAIKQGEEYEYKQTWGEQLTGSYSSVVVVVDIETDEFKVLPLPENQFPTDINWVGDSHIVGTSYPIPIWRLGLIYCSNRESVIFSVQADGENFQTITEPGKACRSPRVRPDGGYLVWQERILDGAHDRARSINGIVLSQGLPSGEPRVIYESNPQNTLPVYQDFSRNCWSIDGNTLFAVTPNQGVMICLAITVGPPIAVNKIDQVDSLLWVTNDYLLVTSSTTLTSPQLRLLSISQNYQPVEISESISPIDFPTLKRLVYGEASPPSIFHGPTIASVPPKSVPLICYPHGGPHSCFVDTFSNETILFLKLGFAVLRLNYIGSIGGSRDTADDLMGKIGDRDVKDCQAMVENVLNSNASINPEQVVLFGGSHGGFLSCHLSSAYPDVYKAIAVRNPVTDLTTLVGTSDITDWAYAESGVDAPVPPVQTIIPTPRDLVDAEKYIRASPIQYVANVQAATLLLLGSEDLRVPSQQGLGYYRALKAYGKVAEVRMYPDNHPLTKAPVRLDNIIHSALWFKQYIR</sequence>
<evidence type="ECO:0000256" key="3">
    <source>
        <dbReference type="ARBA" id="ARBA00010040"/>
    </source>
</evidence>
<evidence type="ECO:0000256" key="1">
    <source>
        <dbReference type="ARBA" id="ARBA00000721"/>
    </source>
</evidence>
<comment type="catalytic activity">
    <reaction evidence="1">
        <text>Cleavage of an N-acetyl or N-formyl amino acid from the N-terminus of a polypeptide.</text>
        <dbReference type="EC" id="3.4.19.1"/>
    </reaction>
</comment>
<keyword evidence="11" id="KW-1185">Reference proteome</keyword>
<dbReference type="InterPro" id="IPR001375">
    <property type="entry name" value="Peptidase_S9_cat"/>
</dbReference>
<comment type="similarity">
    <text evidence="3">Belongs to the peptidase S9C family.</text>
</comment>
<dbReference type="InterPro" id="IPR029058">
    <property type="entry name" value="AB_hydrolase_fold"/>
</dbReference>
<evidence type="ECO:0000256" key="7">
    <source>
        <dbReference type="ARBA" id="ARBA00022801"/>
    </source>
</evidence>
<accession>A0ABP1RCI4</accession>
<evidence type="ECO:0000259" key="8">
    <source>
        <dbReference type="Pfam" id="PF00326"/>
    </source>
</evidence>
<evidence type="ECO:0000256" key="4">
    <source>
        <dbReference type="ARBA" id="ARBA00011881"/>
    </source>
</evidence>
<name>A0ABP1RCI4_9HEXA</name>
<feature type="domain" description="Peptidase S9 prolyl oligopeptidase catalytic" evidence="8">
    <location>
        <begin position="500"/>
        <end position="719"/>
    </location>
</feature>
<proteinExistence type="inferred from homology"/>
<dbReference type="Proteomes" id="UP001642540">
    <property type="component" value="Unassembled WGS sequence"/>
</dbReference>
<evidence type="ECO:0000313" key="11">
    <source>
        <dbReference type="Proteomes" id="UP001642540"/>
    </source>
</evidence>
<evidence type="ECO:0000256" key="5">
    <source>
        <dbReference type="ARBA" id="ARBA00012917"/>
    </source>
</evidence>
<keyword evidence="6" id="KW-0963">Cytoplasm</keyword>
<gene>
    <name evidence="10" type="ORF">ODALV1_LOCUS21213</name>
</gene>
<comment type="caution">
    <text evidence="10">The sequence shown here is derived from an EMBL/GenBank/DDBJ whole genome shotgun (WGS) entry which is preliminary data.</text>
</comment>
<feature type="domain" description="Acylamino-acid-releasing enzyme N-terminal" evidence="9">
    <location>
        <begin position="27"/>
        <end position="437"/>
    </location>
</feature>
<evidence type="ECO:0000259" key="9">
    <source>
        <dbReference type="Pfam" id="PF19283"/>
    </source>
</evidence>
<dbReference type="EC" id="3.4.19.1" evidence="5"/>
<dbReference type="SUPFAM" id="SSF53474">
    <property type="entry name" value="alpha/beta-Hydrolases"/>
    <property type="match status" value="1"/>
</dbReference>
<reference evidence="10 11" key="1">
    <citation type="submission" date="2024-08" db="EMBL/GenBank/DDBJ databases">
        <authorList>
            <person name="Cucini C."/>
            <person name="Frati F."/>
        </authorList>
    </citation>
    <scope>NUCLEOTIDE SEQUENCE [LARGE SCALE GENOMIC DNA]</scope>
</reference>
<dbReference type="PANTHER" id="PTHR42776">
    <property type="entry name" value="SERINE PEPTIDASE S9 FAMILY MEMBER"/>
    <property type="match status" value="1"/>
</dbReference>
<dbReference type="PANTHER" id="PTHR42776:SF4">
    <property type="entry name" value="ACYLAMINO-ACID-RELEASING ENZYME"/>
    <property type="match status" value="1"/>
</dbReference>
<organism evidence="10 11">
    <name type="scientific">Orchesella dallaii</name>
    <dbReference type="NCBI Taxonomy" id="48710"/>
    <lineage>
        <taxon>Eukaryota</taxon>
        <taxon>Metazoa</taxon>
        <taxon>Ecdysozoa</taxon>
        <taxon>Arthropoda</taxon>
        <taxon>Hexapoda</taxon>
        <taxon>Collembola</taxon>
        <taxon>Entomobryomorpha</taxon>
        <taxon>Entomobryoidea</taxon>
        <taxon>Orchesellidae</taxon>
        <taxon>Orchesellinae</taxon>
        <taxon>Orchesella</taxon>
    </lineage>
</organism>